<evidence type="ECO:0000313" key="2">
    <source>
        <dbReference type="Proteomes" id="UP000192731"/>
    </source>
</evidence>
<dbReference type="RefSeq" id="WP_084054204.1">
    <property type="nucleotide sequence ID" value="NZ_FWWT01000022.1"/>
</dbReference>
<dbReference type="STRING" id="656914.SAMN00017405_0409"/>
<name>A0A1W1VQB9_DESTI</name>
<dbReference type="Proteomes" id="UP000192731">
    <property type="component" value="Unassembled WGS sequence"/>
</dbReference>
<accession>A0A1W1VQB9</accession>
<keyword evidence="2" id="KW-1185">Reference proteome</keyword>
<sequence>MNKDTKRQLENSLKRFWKNKQRLEGLYVAAEKIEKEIREFRGILAEKEDLLPSPGQMRFTPGGGHGGSSEFTPIERASYMYEMNQAKIFEKIQNLRKIKIKLKCRIMQLESKIDWVEYIANTHLDDFEKAVFEQCYLYQRSNIGVGITLNCGEATVRRTRERILSRFHEFLKVRA</sequence>
<proteinExistence type="predicted"/>
<reference evidence="1 2" key="1">
    <citation type="submission" date="2017-04" db="EMBL/GenBank/DDBJ databases">
        <authorList>
            <person name="Afonso C.L."/>
            <person name="Miller P.J."/>
            <person name="Scott M.A."/>
            <person name="Spackman E."/>
            <person name="Goraichik I."/>
            <person name="Dimitrov K.M."/>
            <person name="Suarez D.L."/>
            <person name="Swayne D.E."/>
        </authorList>
    </citation>
    <scope>NUCLEOTIDE SEQUENCE [LARGE SCALE GENOMIC DNA]</scope>
    <source>
        <strain evidence="1 2">DSM 11270</strain>
    </source>
</reference>
<evidence type="ECO:0008006" key="3">
    <source>
        <dbReference type="Google" id="ProtNLM"/>
    </source>
</evidence>
<organism evidence="1 2">
    <name type="scientific">Desulfonispora thiosulfatigenes DSM 11270</name>
    <dbReference type="NCBI Taxonomy" id="656914"/>
    <lineage>
        <taxon>Bacteria</taxon>
        <taxon>Bacillati</taxon>
        <taxon>Bacillota</taxon>
        <taxon>Clostridia</taxon>
        <taxon>Eubacteriales</taxon>
        <taxon>Peptococcaceae</taxon>
        <taxon>Desulfonispora</taxon>
    </lineage>
</organism>
<dbReference type="AlphaFoldDB" id="A0A1W1VQB9"/>
<dbReference type="EMBL" id="FWWT01000022">
    <property type="protein sequence ID" value="SMB95463.1"/>
    <property type="molecule type" value="Genomic_DNA"/>
</dbReference>
<protein>
    <recommendedName>
        <fullName evidence="3">Phage transcriptional activator, RinA family</fullName>
    </recommendedName>
</protein>
<gene>
    <name evidence="1" type="ORF">SAMN00017405_0409</name>
</gene>
<evidence type="ECO:0000313" key="1">
    <source>
        <dbReference type="EMBL" id="SMB95463.1"/>
    </source>
</evidence>
<dbReference type="OrthoDB" id="9836543at2"/>